<comment type="caution">
    <text evidence="2">The sequence shown here is derived from an EMBL/GenBank/DDBJ whole genome shotgun (WGS) entry which is preliminary data.</text>
</comment>
<feature type="compositionally biased region" description="Polar residues" evidence="1">
    <location>
        <begin position="93"/>
        <end position="106"/>
    </location>
</feature>
<sequence>MNSDVRRVTIFFTVGLLAAAAVGFGVWRMGSPSSVNADPTITTQASSVNTSTEKKDAQTTEESETQELREQESVPAQAAAPNYGDDPFLAPNSVVNPQRETPTPTNVYRPEPIFGEEYDSYAQSSGAQNEFDADGDENQTEEALTSDSEATQSPDETTDGSAPSTSPDQDGDDNVTTRPSGPSEEPTEPNESTQPAEPSEPVETSKPTQPGKPVNPAAPTESLKPQTTVSQSPTTTRTQQAPATTGSSY</sequence>
<dbReference type="AlphaFoldDB" id="A0AB36CLH8"/>
<feature type="compositionally biased region" description="Low complexity" evidence="1">
    <location>
        <begin position="176"/>
        <end position="193"/>
    </location>
</feature>
<feature type="compositionally biased region" description="Polar residues" evidence="1">
    <location>
        <begin position="141"/>
        <end position="168"/>
    </location>
</feature>
<evidence type="ECO:0000313" key="3">
    <source>
        <dbReference type="Proteomes" id="UP000544551"/>
    </source>
</evidence>
<evidence type="ECO:0000313" key="2">
    <source>
        <dbReference type="EMBL" id="NME89296.1"/>
    </source>
</evidence>
<evidence type="ECO:0008006" key="4">
    <source>
        <dbReference type="Google" id="ProtNLM"/>
    </source>
</evidence>
<feature type="compositionally biased region" description="Low complexity" evidence="1">
    <location>
        <begin position="226"/>
        <end position="249"/>
    </location>
</feature>
<protein>
    <recommendedName>
        <fullName evidence="4">DNA-directed RNA polymerase II</fullName>
    </recommendedName>
</protein>
<gene>
    <name evidence="2" type="ORF">HF853_06355</name>
</gene>
<feature type="compositionally biased region" description="Polar residues" evidence="1">
    <location>
        <begin position="32"/>
        <end position="51"/>
    </location>
</feature>
<dbReference type="Proteomes" id="UP000544551">
    <property type="component" value="Unassembled WGS sequence"/>
</dbReference>
<evidence type="ECO:0000256" key="1">
    <source>
        <dbReference type="SAM" id="MobiDB-lite"/>
    </source>
</evidence>
<name>A0AB36CLH8_9CORY</name>
<feature type="region of interest" description="Disordered" evidence="1">
    <location>
        <begin position="32"/>
        <end position="249"/>
    </location>
</feature>
<reference evidence="2 3" key="1">
    <citation type="submission" date="2020-04" db="EMBL/GenBank/DDBJ databases">
        <authorList>
            <person name="Hitch T.C.A."/>
            <person name="Wylensek D."/>
            <person name="Clavel T."/>
        </authorList>
    </citation>
    <scope>NUCLEOTIDE SEQUENCE [LARGE SCALE GENOMIC DNA]</scope>
    <source>
        <strain evidence="2 3">BL-383-APC-3D</strain>
    </source>
</reference>
<organism evidence="2 3">
    <name type="scientific">Corynebacterium stationis</name>
    <dbReference type="NCBI Taxonomy" id="1705"/>
    <lineage>
        <taxon>Bacteria</taxon>
        <taxon>Bacillati</taxon>
        <taxon>Actinomycetota</taxon>
        <taxon>Actinomycetes</taxon>
        <taxon>Mycobacteriales</taxon>
        <taxon>Corynebacteriaceae</taxon>
        <taxon>Corynebacterium</taxon>
    </lineage>
</organism>
<proteinExistence type="predicted"/>
<dbReference type="EMBL" id="JABAFZ010000005">
    <property type="protein sequence ID" value="NME89296.1"/>
    <property type="molecule type" value="Genomic_DNA"/>
</dbReference>
<feature type="compositionally biased region" description="Acidic residues" evidence="1">
    <location>
        <begin position="131"/>
        <end position="140"/>
    </location>
</feature>
<dbReference type="RefSeq" id="WP_168969565.1">
    <property type="nucleotide sequence ID" value="NZ_JABAFZ010000005.1"/>
</dbReference>
<accession>A0AB36CLH8</accession>